<proteinExistence type="predicted"/>
<reference evidence="1" key="1">
    <citation type="submission" date="2014-11" db="EMBL/GenBank/DDBJ databases">
        <authorList>
            <person name="Otto D Thomas"/>
            <person name="Naeem Raeece"/>
        </authorList>
    </citation>
    <scope>NUCLEOTIDE SEQUENCE</scope>
</reference>
<dbReference type="EMBL" id="CDMZ01002978">
    <property type="protein sequence ID" value="CEM44637.1"/>
    <property type="molecule type" value="Genomic_DNA"/>
</dbReference>
<dbReference type="SUPFAM" id="SSF52949">
    <property type="entry name" value="Macro domain-like"/>
    <property type="match status" value="1"/>
</dbReference>
<dbReference type="SUPFAM" id="SSF53335">
    <property type="entry name" value="S-adenosyl-L-methionine-dependent methyltransferases"/>
    <property type="match status" value="1"/>
</dbReference>
<dbReference type="InterPro" id="IPR029063">
    <property type="entry name" value="SAM-dependent_MTases_sf"/>
</dbReference>
<dbReference type="VEuPathDB" id="CryptoDB:Cvel_7232"/>
<dbReference type="AlphaFoldDB" id="A0A0G4HKL4"/>
<evidence type="ECO:0000313" key="1">
    <source>
        <dbReference type="EMBL" id="CEM44637.1"/>
    </source>
</evidence>
<sequence length="192" mass="20478">MRIVIIDSSPSFASAARAAFAGLQGEGVEVFEGRLEEFSEEFDCVVSPCNTVGILAGNFEQTLVKLYGGEWHAEAAARIQREHDGETTVGDAFVVERDGNGPRCVVYCAAFPRHRNSARDATRGALSAVYEYNQGMGGGERGRGDGEGTHAPIQTVLMPGLGTFLGCPDEEAVVRDMASVAKEFMEGPGKTK</sequence>
<evidence type="ECO:0008006" key="2">
    <source>
        <dbReference type="Google" id="ProtNLM"/>
    </source>
</evidence>
<accession>A0A0G4HKL4</accession>
<name>A0A0G4HKL4_9ALVE</name>
<protein>
    <recommendedName>
        <fullName evidence="2">Macro domain-containing protein</fullName>
    </recommendedName>
</protein>
<dbReference type="InterPro" id="IPR043472">
    <property type="entry name" value="Macro_dom-like"/>
</dbReference>
<dbReference type="Gene3D" id="3.40.220.10">
    <property type="entry name" value="Leucine Aminopeptidase, subunit E, domain 1"/>
    <property type="match status" value="1"/>
</dbReference>
<gene>
    <name evidence="1" type="ORF">Cvel_7232</name>
</gene>
<organism evidence="1">
    <name type="scientific">Chromera velia CCMP2878</name>
    <dbReference type="NCBI Taxonomy" id="1169474"/>
    <lineage>
        <taxon>Eukaryota</taxon>
        <taxon>Sar</taxon>
        <taxon>Alveolata</taxon>
        <taxon>Colpodellida</taxon>
        <taxon>Chromeraceae</taxon>
        <taxon>Chromera</taxon>
    </lineage>
</organism>